<dbReference type="AlphaFoldDB" id="A0A6V7ULH0"/>
<feature type="compositionally biased region" description="Polar residues" evidence="1">
    <location>
        <begin position="167"/>
        <end position="177"/>
    </location>
</feature>
<reference evidence="2 3" key="1">
    <citation type="submission" date="2020-08" db="EMBL/GenBank/DDBJ databases">
        <authorList>
            <person name="Koutsovoulos G."/>
            <person name="Danchin GJ E."/>
        </authorList>
    </citation>
    <scope>NUCLEOTIDE SEQUENCE [LARGE SCALE GENOMIC DNA]</scope>
</reference>
<comment type="caution">
    <text evidence="2">The sequence shown here is derived from an EMBL/GenBank/DDBJ whole genome shotgun (WGS) entry which is preliminary data.</text>
</comment>
<evidence type="ECO:0000313" key="3">
    <source>
        <dbReference type="Proteomes" id="UP000580250"/>
    </source>
</evidence>
<feature type="region of interest" description="Disordered" evidence="1">
    <location>
        <begin position="167"/>
        <end position="214"/>
    </location>
</feature>
<proteinExistence type="predicted"/>
<gene>
    <name evidence="2" type="ORF">MENT_LOCUS14617</name>
</gene>
<feature type="region of interest" description="Disordered" evidence="1">
    <location>
        <begin position="129"/>
        <end position="149"/>
    </location>
</feature>
<protein>
    <submittedName>
        <fullName evidence="2">Uncharacterized protein</fullName>
    </submittedName>
</protein>
<evidence type="ECO:0000256" key="1">
    <source>
        <dbReference type="SAM" id="MobiDB-lite"/>
    </source>
</evidence>
<sequence length="229" mass="25771">MAINMSDKRCLMKQIIPEVDFNITANGLTISASQRISTPRFVPFDHAGRCRECKGSEVELDFLVTKEGVTIFCTRIKSPTFIPFDSIYDLPGHCFFKVIKNKGRIFNIQHGVPQCTAQPLVHNITPEKNNIAPPASPPTKKIKLEEKPPTEAEEEFDQILQEFFDNIGTTKTTSSATHVDKDKNEVQEDLEEVKDREKRSTSDPSPLIESLENSPLSFRFSDAVNSQSI</sequence>
<dbReference type="EMBL" id="CAJEWN010000083">
    <property type="protein sequence ID" value="CAD2161076.1"/>
    <property type="molecule type" value="Genomic_DNA"/>
</dbReference>
<dbReference type="Proteomes" id="UP000580250">
    <property type="component" value="Unassembled WGS sequence"/>
</dbReference>
<accession>A0A6V7ULH0</accession>
<organism evidence="2 3">
    <name type="scientific">Meloidogyne enterolobii</name>
    <name type="common">Root-knot nematode worm</name>
    <name type="synonym">Meloidogyne mayaguensis</name>
    <dbReference type="NCBI Taxonomy" id="390850"/>
    <lineage>
        <taxon>Eukaryota</taxon>
        <taxon>Metazoa</taxon>
        <taxon>Ecdysozoa</taxon>
        <taxon>Nematoda</taxon>
        <taxon>Chromadorea</taxon>
        <taxon>Rhabditida</taxon>
        <taxon>Tylenchina</taxon>
        <taxon>Tylenchomorpha</taxon>
        <taxon>Tylenchoidea</taxon>
        <taxon>Meloidogynidae</taxon>
        <taxon>Meloidogyninae</taxon>
        <taxon>Meloidogyne</taxon>
    </lineage>
</organism>
<name>A0A6V7ULH0_MELEN</name>
<evidence type="ECO:0000313" key="2">
    <source>
        <dbReference type="EMBL" id="CAD2161076.1"/>
    </source>
</evidence>